<gene>
    <name evidence="1" type="ordered locus">AXX17_At2g05460</name>
</gene>
<accession>A0A178VVZ8</accession>
<protein>
    <submittedName>
        <fullName evidence="1">Uncharacterized protein</fullName>
    </submittedName>
</protein>
<dbReference type="EMBL" id="LUHQ01000002">
    <property type="protein sequence ID" value="OAP10014.1"/>
    <property type="molecule type" value="Genomic_DNA"/>
</dbReference>
<organism evidence="1 2">
    <name type="scientific">Arabidopsis thaliana</name>
    <name type="common">Mouse-ear cress</name>
    <dbReference type="NCBI Taxonomy" id="3702"/>
    <lineage>
        <taxon>Eukaryota</taxon>
        <taxon>Viridiplantae</taxon>
        <taxon>Streptophyta</taxon>
        <taxon>Embryophyta</taxon>
        <taxon>Tracheophyta</taxon>
        <taxon>Spermatophyta</taxon>
        <taxon>Magnoliopsida</taxon>
        <taxon>eudicotyledons</taxon>
        <taxon>Gunneridae</taxon>
        <taxon>Pentapetalae</taxon>
        <taxon>rosids</taxon>
        <taxon>malvids</taxon>
        <taxon>Brassicales</taxon>
        <taxon>Brassicaceae</taxon>
        <taxon>Camelineae</taxon>
        <taxon>Arabidopsis</taxon>
    </lineage>
</organism>
<name>A0A178VVZ8_ARATH</name>
<comment type="caution">
    <text evidence="1">The sequence shown here is derived from an EMBL/GenBank/DDBJ whole genome shotgun (WGS) entry which is preliminary data.</text>
</comment>
<proteinExistence type="predicted"/>
<sequence>MKFVGCYEFASQTPRSGETEDDILCETKLSAKKKAKLSSVEEESLKRPISVKAAKALAKSKVKGKSEGGADAGSGD</sequence>
<reference evidence="2" key="1">
    <citation type="journal article" date="2016" name="Proc. Natl. Acad. Sci. U.S.A.">
        <title>Chromosome-level assembly of Arabidopsis thaliana Ler reveals the extent of translocation and inversion polymorphisms.</title>
        <authorList>
            <person name="Zapata L."/>
            <person name="Ding J."/>
            <person name="Willing E.M."/>
            <person name="Hartwig B."/>
            <person name="Bezdan D."/>
            <person name="Jiao W.B."/>
            <person name="Patel V."/>
            <person name="Velikkakam James G."/>
            <person name="Koornneef M."/>
            <person name="Ossowski S."/>
            <person name="Schneeberger K."/>
        </authorList>
    </citation>
    <scope>NUCLEOTIDE SEQUENCE [LARGE SCALE GENOMIC DNA]</scope>
    <source>
        <strain evidence="2">cv. Landsberg erecta</strain>
    </source>
</reference>
<dbReference type="Proteomes" id="UP000078284">
    <property type="component" value="Chromosome 2"/>
</dbReference>
<dbReference type="AlphaFoldDB" id="A0A178VVZ8"/>
<evidence type="ECO:0000313" key="2">
    <source>
        <dbReference type="Proteomes" id="UP000078284"/>
    </source>
</evidence>
<evidence type="ECO:0000313" key="1">
    <source>
        <dbReference type="EMBL" id="OAP10014.1"/>
    </source>
</evidence>